<sequence length="114" mass="12610">PTVQPDETPISPSDAGNNLEKALKGRPEKKDLVDRNILKDTNVAPALHAQQAALERSRLENTLEHKLEARPRPSELVREGILKRACRPCPQSSCMLTAVFSGRSAALLRLTRHL</sequence>
<dbReference type="InParanoid" id="A0A165G8H0"/>
<accession>A0A165G8H0</accession>
<feature type="repeat" description="RPEL" evidence="4">
    <location>
        <begin position="61"/>
        <end position="86"/>
    </location>
</feature>
<feature type="compositionally biased region" description="Polar residues" evidence="5">
    <location>
        <begin position="1"/>
        <end position="16"/>
    </location>
</feature>
<evidence type="ECO:0000256" key="1">
    <source>
        <dbReference type="ARBA" id="ARBA00004123"/>
    </source>
</evidence>
<dbReference type="Gene3D" id="6.10.140.2040">
    <property type="match status" value="1"/>
</dbReference>
<protein>
    <recommendedName>
        <fullName evidence="8">RPEL repeat protein</fullName>
    </recommendedName>
</protein>
<evidence type="ECO:0000313" key="7">
    <source>
        <dbReference type="Proteomes" id="UP000076842"/>
    </source>
</evidence>
<dbReference type="PROSITE" id="PS51073">
    <property type="entry name" value="RPEL"/>
    <property type="match status" value="2"/>
</dbReference>
<dbReference type="GO" id="GO:0005634">
    <property type="term" value="C:nucleus"/>
    <property type="evidence" value="ECO:0007669"/>
    <property type="project" value="UniProtKB-SubCell"/>
</dbReference>
<proteinExistence type="predicted"/>
<evidence type="ECO:0000256" key="5">
    <source>
        <dbReference type="SAM" id="MobiDB-lite"/>
    </source>
</evidence>
<dbReference type="InterPro" id="IPR043451">
    <property type="entry name" value="Myocardin-like"/>
</dbReference>
<dbReference type="STRING" id="1353952.A0A165G8H0"/>
<evidence type="ECO:0000256" key="4">
    <source>
        <dbReference type="PROSITE-ProRule" id="PRU00401"/>
    </source>
</evidence>
<feature type="repeat" description="RPEL" evidence="4">
    <location>
        <begin position="17"/>
        <end position="42"/>
    </location>
</feature>
<feature type="compositionally biased region" description="Basic and acidic residues" evidence="5">
    <location>
        <begin position="21"/>
        <end position="32"/>
    </location>
</feature>
<dbReference type="SMART" id="SM00707">
    <property type="entry name" value="RPEL"/>
    <property type="match status" value="2"/>
</dbReference>
<name>A0A165G8H0_9BASI</name>
<evidence type="ECO:0008006" key="8">
    <source>
        <dbReference type="Google" id="ProtNLM"/>
    </source>
</evidence>
<comment type="subcellular location">
    <subcellularLocation>
        <location evidence="1">Nucleus</location>
    </subcellularLocation>
</comment>
<dbReference type="EMBL" id="KV423959">
    <property type="protein sequence ID" value="KZT57732.1"/>
    <property type="molecule type" value="Genomic_DNA"/>
</dbReference>
<keyword evidence="3" id="KW-0539">Nucleus</keyword>
<dbReference type="AlphaFoldDB" id="A0A165G8H0"/>
<evidence type="ECO:0000256" key="2">
    <source>
        <dbReference type="ARBA" id="ARBA00022737"/>
    </source>
</evidence>
<dbReference type="PANTHER" id="PTHR22793:SF12">
    <property type="entry name" value="MYOCARDIN-RELATED TRANSCRIPTION FACTOR, ISOFORM H"/>
    <property type="match status" value="1"/>
</dbReference>
<keyword evidence="2" id="KW-0677">Repeat</keyword>
<keyword evidence="7" id="KW-1185">Reference proteome</keyword>
<dbReference type="InterPro" id="IPR004018">
    <property type="entry name" value="RPEL_repeat"/>
</dbReference>
<dbReference type="Proteomes" id="UP000076842">
    <property type="component" value="Unassembled WGS sequence"/>
</dbReference>
<feature type="non-terminal residue" evidence="6">
    <location>
        <position position="1"/>
    </location>
</feature>
<dbReference type="Pfam" id="PF02755">
    <property type="entry name" value="RPEL"/>
    <property type="match status" value="2"/>
</dbReference>
<evidence type="ECO:0000313" key="6">
    <source>
        <dbReference type="EMBL" id="KZT57732.1"/>
    </source>
</evidence>
<dbReference type="GO" id="GO:0003713">
    <property type="term" value="F:transcription coactivator activity"/>
    <property type="evidence" value="ECO:0007669"/>
    <property type="project" value="TreeGrafter"/>
</dbReference>
<reference evidence="6 7" key="1">
    <citation type="journal article" date="2016" name="Mol. Biol. Evol.">
        <title>Comparative Genomics of Early-Diverging Mushroom-Forming Fungi Provides Insights into the Origins of Lignocellulose Decay Capabilities.</title>
        <authorList>
            <person name="Nagy L.G."/>
            <person name="Riley R."/>
            <person name="Tritt A."/>
            <person name="Adam C."/>
            <person name="Daum C."/>
            <person name="Floudas D."/>
            <person name="Sun H."/>
            <person name="Yadav J.S."/>
            <person name="Pangilinan J."/>
            <person name="Larsson K.H."/>
            <person name="Matsuura K."/>
            <person name="Barry K."/>
            <person name="Labutti K."/>
            <person name="Kuo R."/>
            <person name="Ohm R.A."/>
            <person name="Bhattacharya S.S."/>
            <person name="Shirouzu T."/>
            <person name="Yoshinaga Y."/>
            <person name="Martin F.M."/>
            <person name="Grigoriev I.V."/>
            <person name="Hibbett D.S."/>
        </authorList>
    </citation>
    <scope>NUCLEOTIDE SEQUENCE [LARGE SCALE GENOMIC DNA]</scope>
    <source>
        <strain evidence="6 7">HHB12733</strain>
    </source>
</reference>
<gene>
    <name evidence="6" type="ORF">CALCODRAFT_433672</name>
</gene>
<organism evidence="6 7">
    <name type="scientific">Calocera cornea HHB12733</name>
    <dbReference type="NCBI Taxonomy" id="1353952"/>
    <lineage>
        <taxon>Eukaryota</taxon>
        <taxon>Fungi</taxon>
        <taxon>Dikarya</taxon>
        <taxon>Basidiomycota</taxon>
        <taxon>Agaricomycotina</taxon>
        <taxon>Dacrymycetes</taxon>
        <taxon>Dacrymycetales</taxon>
        <taxon>Dacrymycetaceae</taxon>
        <taxon>Calocera</taxon>
    </lineage>
</organism>
<feature type="region of interest" description="Disordered" evidence="5">
    <location>
        <begin position="1"/>
        <end position="32"/>
    </location>
</feature>
<dbReference type="GO" id="GO:0045944">
    <property type="term" value="P:positive regulation of transcription by RNA polymerase II"/>
    <property type="evidence" value="ECO:0007669"/>
    <property type="project" value="TreeGrafter"/>
</dbReference>
<dbReference type="OrthoDB" id="197676at2759"/>
<dbReference type="PANTHER" id="PTHR22793">
    <property type="entry name" value="MYOCARDIN-RELATED TRANSCRIPTION FACTOR-RELATED"/>
    <property type="match status" value="1"/>
</dbReference>
<evidence type="ECO:0000256" key="3">
    <source>
        <dbReference type="ARBA" id="ARBA00023242"/>
    </source>
</evidence>